<name>A0A653DPT8_CALMS</name>
<feature type="compositionally biased region" description="Polar residues" evidence="4">
    <location>
        <begin position="254"/>
        <end position="263"/>
    </location>
</feature>
<dbReference type="Proteomes" id="UP000410492">
    <property type="component" value="Unassembled WGS sequence"/>
</dbReference>
<organism evidence="6 7">
    <name type="scientific">Callosobruchus maculatus</name>
    <name type="common">Southern cowpea weevil</name>
    <name type="synonym">Pulse bruchid</name>
    <dbReference type="NCBI Taxonomy" id="64391"/>
    <lineage>
        <taxon>Eukaryota</taxon>
        <taxon>Metazoa</taxon>
        <taxon>Ecdysozoa</taxon>
        <taxon>Arthropoda</taxon>
        <taxon>Hexapoda</taxon>
        <taxon>Insecta</taxon>
        <taxon>Pterygota</taxon>
        <taxon>Neoptera</taxon>
        <taxon>Endopterygota</taxon>
        <taxon>Coleoptera</taxon>
        <taxon>Polyphaga</taxon>
        <taxon>Cucujiformia</taxon>
        <taxon>Chrysomeloidea</taxon>
        <taxon>Chrysomelidae</taxon>
        <taxon>Bruchinae</taxon>
        <taxon>Bruchini</taxon>
        <taxon>Callosobruchus</taxon>
    </lineage>
</organism>
<evidence type="ECO:0000256" key="1">
    <source>
        <dbReference type="ARBA" id="ARBA00022729"/>
    </source>
</evidence>
<feature type="region of interest" description="Disordered" evidence="4">
    <location>
        <begin position="57"/>
        <end position="77"/>
    </location>
</feature>
<dbReference type="PROSITE" id="PS50270">
    <property type="entry name" value="NGF_2"/>
    <property type="match status" value="1"/>
</dbReference>
<dbReference type="GO" id="GO:0021556">
    <property type="term" value="P:central nervous system formation"/>
    <property type="evidence" value="ECO:0007669"/>
    <property type="project" value="TreeGrafter"/>
</dbReference>
<evidence type="ECO:0000313" key="6">
    <source>
        <dbReference type="EMBL" id="VEN62221.1"/>
    </source>
</evidence>
<accession>A0A653DPT8</accession>
<reference evidence="6 7" key="1">
    <citation type="submission" date="2019-01" db="EMBL/GenBank/DDBJ databases">
        <authorList>
            <person name="Sayadi A."/>
        </authorList>
    </citation>
    <scope>NUCLEOTIDE SEQUENCE [LARGE SCALE GENOMIC DNA]</scope>
</reference>
<dbReference type="InterPro" id="IPR052444">
    <property type="entry name" value="Spz/Toll_ligand-like"/>
</dbReference>
<dbReference type="GO" id="GO:0005121">
    <property type="term" value="F:Toll binding"/>
    <property type="evidence" value="ECO:0007669"/>
    <property type="project" value="TreeGrafter"/>
</dbReference>
<dbReference type="InterPro" id="IPR029034">
    <property type="entry name" value="Cystine-knot_cytokine"/>
</dbReference>
<proteinExistence type="predicted"/>
<sequence>MKFKCIVKYVYTKTDIAEYIRLKKSRNSEAVRIKVLAFAAVVHLIVCNEFPNGTLPTLLHRSRRNPRRQHNQEGSRLQNSFIDASVESIGAGMFRGGHKRSQKMTMMEEESSSNRTIDCCPTVMEMVEPHGGKNQDGIFVELYRDQNYKQRFYELSCHKDVINRPCRFINKKLHAQSRCVQKHSYTYALVKDTPSHRDKNFPMFPATDGRGGPLAGVTYTLDYISVRSGCSCVVFNGNGKKKRAKKKHAAALPSSKQQAGTNT</sequence>
<feature type="compositionally biased region" description="Basic residues" evidence="4">
    <location>
        <begin position="60"/>
        <end position="69"/>
    </location>
</feature>
<dbReference type="InterPro" id="IPR032104">
    <property type="entry name" value="Spaetzle"/>
</dbReference>
<keyword evidence="3" id="KW-0325">Glycoprotein</keyword>
<keyword evidence="2" id="KW-1015">Disulfide bond</keyword>
<keyword evidence="7" id="KW-1185">Reference proteome</keyword>
<dbReference type="PANTHER" id="PTHR23199:SF12">
    <property type="entry name" value="NEUROTROPHIN 1-RELATED"/>
    <property type="match status" value="1"/>
</dbReference>
<evidence type="ECO:0000256" key="2">
    <source>
        <dbReference type="ARBA" id="ARBA00023157"/>
    </source>
</evidence>
<dbReference type="PANTHER" id="PTHR23199">
    <property type="entry name" value="NEUROTROPHIN 1-RELATED"/>
    <property type="match status" value="1"/>
</dbReference>
<gene>
    <name evidence="6" type="ORF">CALMAC_LOCUS19381</name>
</gene>
<evidence type="ECO:0000256" key="4">
    <source>
        <dbReference type="SAM" id="MobiDB-lite"/>
    </source>
</evidence>
<dbReference type="EMBL" id="CAACVG010013645">
    <property type="protein sequence ID" value="VEN62221.1"/>
    <property type="molecule type" value="Genomic_DNA"/>
</dbReference>
<dbReference type="GO" id="GO:0008083">
    <property type="term" value="F:growth factor activity"/>
    <property type="evidence" value="ECO:0007669"/>
    <property type="project" value="TreeGrafter"/>
</dbReference>
<evidence type="ECO:0000256" key="3">
    <source>
        <dbReference type="ARBA" id="ARBA00023180"/>
    </source>
</evidence>
<dbReference type="SUPFAM" id="SSF57501">
    <property type="entry name" value="Cystine-knot cytokines"/>
    <property type="match status" value="1"/>
</dbReference>
<dbReference type="GO" id="GO:0045087">
    <property type="term" value="P:innate immune response"/>
    <property type="evidence" value="ECO:0007669"/>
    <property type="project" value="TreeGrafter"/>
</dbReference>
<protein>
    <recommendedName>
        <fullName evidence="5">Spaetzle domain-containing protein</fullName>
    </recommendedName>
</protein>
<evidence type="ECO:0000259" key="5">
    <source>
        <dbReference type="Pfam" id="PF16077"/>
    </source>
</evidence>
<dbReference type="Gene3D" id="2.10.90.10">
    <property type="entry name" value="Cystine-knot cytokines"/>
    <property type="match status" value="1"/>
</dbReference>
<dbReference type="Pfam" id="PF16077">
    <property type="entry name" value="Spaetzle"/>
    <property type="match status" value="1"/>
</dbReference>
<evidence type="ECO:0000313" key="7">
    <source>
        <dbReference type="Proteomes" id="UP000410492"/>
    </source>
</evidence>
<keyword evidence="1" id="KW-0732">Signal</keyword>
<dbReference type="OrthoDB" id="6381819at2759"/>
<dbReference type="AlphaFoldDB" id="A0A653DPT8"/>
<feature type="domain" description="Spaetzle" evidence="5">
    <location>
        <begin position="119"/>
        <end position="190"/>
    </location>
</feature>
<feature type="region of interest" description="Disordered" evidence="4">
    <location>
        <begin position="244"/>
        <end position="263"/>
    </location>
</feature>
<dbReference type="GO" id="GO:0005615">
    <property type="term" value="C:extracellular space"/>
    <property type="evidence" value="ECO:0007669"/>
    <property type="project" value="UniProtKB-ARBA"/>
</dbReference>